<dbReference type="SUPFAM" id="SSF53756">
    <property type="entry name" value="UDP-Glycosyltransferase/glycogen phosphorylase"/>
    <property type="match status" value="1"/>
</dbReference>
<dbReference type="EMBL" id="JAWZYT010002431">
    <property type="protein sequence ID" value="KAK4304410.1"/>
    <property type="molecule type" value="Genomic_DNA"/>
</dbReference>
<name>A0AAE1P955_9EUCA</name>
<keyword evidence="6 12" id="KW-0812">Transmembrane</keyword>
<sequence>MTIVLFTIYNMGPSLTTIKFDPGTRNVLKSLVEEIQQQFANSQGQQVDVITSGKSDDVVRQAAVAFDKTKAMINPADQNKAKVKTNSVAHSKPSPIKAIAQSPEEVEEDGTETWKTILFWSTWFGSDWSGRFGTTNATELRLEGCPSWQCRFTYNRNLSNTADSIIFNANGFKPNKTPNPPRPWYQRWVWVNVESQLSPITKSRMTGINNHHMNHLLNWTMTHHSGSDVVAFYGKFLSLKDTTRPLRPNLMSHHEKTLKNYMKDLKGGRTLEDVMGPSWSTFVKRPKIVAWMSSHCRTQSRREAYVMELQKYMSVGTYGRCGTQKCRPAGPLNDLCWRHVLSTNYSFYLSMENSMCEDYITEKLYNPLQHNLVPVVYGGADYTKYLPPHSYINALDYHPRDLAALLTRLHNDPVEYGRYHLWRGYFTASHPG</sequence>
<comment type="similarity">
    <text evidence="3 12">Belongs to the glycosyltransferase 10 family.</text>
</comment>
<dbReference type="InterPro" id="IPR055270">
    <property type="entry name" value="Glyco_tran_10_C"/>
</dbReference>
<keyword evidence="7" id="KW-0735">Signal-anchor</keyword>
<dbReference type="PANTHER" id="PTHR48438">
    <property type="entry name" value="ALPHA-(1,3)-FUCOSYLTRANSFERASE C-RELATED"/>
    <property type="match status" value="1"/>
</dbReference>
<comment type="subcellular location">
    <subcellularLocation>
        <location evidence="1 12">Golgi apparatus</location>
        <location evidence="1 12">Golgi stack membrane</location>
        <topology evidence="1 12">Single-pass type II membrane protein</topology>
    </subcellularLocation>
</comment>
<dbReference type="PANTHER" id="PTHR48438:SF1">
    <property type="entry name" value="ALPHA-(1,3)-FUCOSYLTRANSFERASE C-RELATED"/>
    <property type="match status" value="1"/>
</dbReference>
<gene>
    <name evidence="15" type="ORF">Pmani_023636</name>
</gene>
<dbReference type="EC" id="2.4.1.-" evidence="12"/>
<keyword evidence="16" id="KW-1185">Reference proteome</keyword>
<evidence type="ECO:0000256" key="11">
    <source>
        <dbReference type="ARBA" id="ARBA00023180"/>
    </source>
</evidence>
<proteinExistence type="inferred from homology"/>
<keyword evidence="4 12" id="KW-0328">Glycosyltransferase</keyword>
<dbReference type="Pfam" id="PF00852">
    <property type="entry name" value="Glyco_transf_10"/>
    <property type="match status" value="1"/>
</dbReference>
<evidence type="ECO:0000256" key="8">
    <source>
        <dbReference type="ARBA" id="ARBA00022989"/>
    </source>
</evidence>
<reference evidence="15" key="1">
    <citation type="submission" date="2023-11" db="EMBL/GenBank/DDBJ databases">
        <title>Genome assemblies of two species of porcelain crab, Petrolisthes cinctipes and Petrolisthes manimaculis (Anomura: Porcellanidae).</title>
        <authorList>
            <person name="Angst P."/>
        </authorList>
    </citation>
    <scope>NUCLEOTIDE SEQUENCE</scope>
    <source>
        <strain evidence="15">PB745_02</strain>
        <tissue evidence="15">Gill</tissue>
    </source>
</reference>
<keyword evidence="11" id="KW-0325">Glycoprotein</keyword>
<accession>A0AAE1P955</accession>
<evidence type="ECO:0000256" key="9">
    <source>
        <dbReference type="ARBA" id="ARBA00023034"/>
    </source>
</evidence>
<evidence type="ECO:0000313" key="16">
    <source>
        <dbReference type="Proteomes" id="UP001292094"/>
    </source>
</evidence>
<evidence type="ECO:0000256" key="2">
    <source>
        <dbReference type="ARBA" id="ARBA00004922"/>
    </source>
</evidence>
<evidence type="ECO:0000259" key="13">
    <source>
        <dbReference type="Pfam" id="PF00852"/>
    </source>
</evidence>
<dbReference type="Gene3D" id="3.40.50.11660">
    <property type="entry name" value="Glycosyl transferase family 10, C-terminal domain"/>
    <property type="match status" value="1"/>
</dbReference>
<evidence type="ECO:0000256" key="10">
    <source>
        <dbReference type="ARBA" id="ARBA00023136"/>
    </source>
</evidence>
<protein>
    <recommendedName>
        <fullName evidence="12">Fucosyltransferase</fullName>
        <ecNumber evidence="12">2.4.1.-</ecNumber>
    </recommendedName>
</protein>
<evidence type="ECO:0000256" key="6">
    <source>
        <dbReference type="ARBA" id="ARBA00022692"/>
    </source>
</evidence>
<evidence type="ECO:0000256" key="4">
    <source>
        <dbReference type="ARBA" id="ARBA00022676"/>
    </source>
</evidence>
<dbReference type="GO" id="GO:0032580">
    <property type="term" value="C:Golgi cisterna membrane"/>
    <property type="evidence" value="ECO:0007669"/>
    <property type="project" value="UniProtKB-SubCell"/>
</dbReference>
<dbReference type="FunFam" id="3.40.50.11660:FF:000002">
    <property type="entry name" value="Alpha-(1,3)-fucosyltransferase"/>
    <property type="match status" value="1"/>
</dbReference>
<evidence type="ECO:0000256" key="12">
    <source>
        <dbReference type="RuleBase" id="RU003832"/>
    </source>
</evidence>
<evidence type="ECO:0000259" key="14">
    <source>
        <dbReference type="Pfam" id="PF17039"/>
    </source>
</evidence>
<organism evidence="15 16">
    <name type="scientific">Petrolisthes manimaculis</name>
    <dbReference type="NCBI Taxonomy" id="1843537"/>
    <lineage>
        <taxon>Eukaryota</taxon>
        <taxon>Metazoa</taxon>
        <taxon>Ecdysozoa</taxon>
        <taxon>Arthropoda</taxon>
        <taxon>Crustacea</taxon>
        <taxon>Multicrustacea</taxon>
        <taxon>Malacostraca</taxon>
        <taxon>Eumalacostraca</taxon>
        <taxon>Eucarida</taxon>
        <taxon>Decapoda</taxon>
        <taxon>Pleocyemata</taxon>
        <taxon>Anomura</taxon>
        <taxon>Galatheoidea</taxon>
        <taxon>Porcellanidae</taxon>
        <taxon>Petrolisthes</taxon>
    </lineage>
</organism>
<keyword evidence="10" id="KW-0472">Membrane</keyword>
<evidence type="ECO:0000256" key="3">
    <source>
        <dbReference type="ARBA" id="ARBA00008919"/>
    </source>
</evidence>
<comment type="pathway">
    <text evidence="2">Protein modification; protein glycosylation.</text>
</comment>
<dbReference type="InterPro" id="IPR031481">
    <property type="entry name" value="Glyco_tran_10_N"/>
</dbReference>
<dbReference type="InterPro" id="IPR001503">
    <property type="entry name" value="Glyco_trans_10"/>
</dbReference>
<evidence type="ECO:0000313" key="15">
    <source>
        <dbReference type="EMBL" id="KAK4304410.1"/>
    </source>
</evidence>
<dbReference type="GO" id="GO:0008417">
    <property type="term" value="F:fucosyltransferase activity"/>
    <property type="evidence" value="ECO:0007669"/>
    <property type="project" value="InterPro"/>
</dbReference>
<keyword evidence="5 12" id="KW-0808">Transferase</keyword>
<evidence type="ECO:0000256" key="7">
    <source>
        <dbReference type="ARBA" id="ARBA00022968"/>
    </source>
</evidence>
<keyword evidence="8" id="KW-1133">Transmembrane helix</keyword>
<dbReference type="Proteomes" id="UP001292094">
    <property type="component" value="Unassembled WGS sequence"/>
</dbReference>
<dbReference type="InterPro" id="IPR038577">
    <property type="entry name" value="GT10-like_C_sf"/>
</dbReference>
<evidence type="ECO:0000256" key="1">
    <source>
        <dbReference type="ARBA" id="ARBA00004447"/>
    </source>
</evidence>
<evidence type="ECO:0000256" key="5">
    <source>
        <dbReference type="ARBA" id="ARBA00022679"/>
    </source>
</evidence>
<feature type="domain" description="Fucosyltransferase N-terminal" evidence="14">
    <location>
        <begin position="115"/>
        <end position="234"/>
    </location>
</feature>
<feature type="domain" description="Fucosyltransferase C-terminal" evidence="13">
    <location>
        <begin position="284"/>
        <end position="428"/>
    </location>
</feature>
<dbReference type="Pfam" id="PF17039">
    <property type="entry name" value="Glyco_tran_10_N"/>
    <property type="match status" value="1"/>
</dbReference>
<dbReference type="AlphaFoldDB" id="A0AAE1P955"/>
<keyword evidence="9 12" id="KW-0333">Golgi apparatus</keyword>
<comment type="caution">
    <text evidence="15">The sequence shown here is derived from an EMBL/GenBank/DDBJ whole genome shotgun (WGS) entry which is preliminary data.</text>
</comment>